<evidence type="ECO:0000313" key="1">
    <source>
        <dbReference type="EMBL" id="CAK8680467.1"/>
    </source>
</evidence>
<reference evidence="1 2" key="1">
    <citation type="submission" date="2024-02" db="EMBL/GenBank/DDBJ databases">
        <authorList>
            <person name="Daric V."/>
            <person name="Darras S."/>
        </authorList>
    </citation>
    <scope>NUCLEOTIDE SEQUENCE [LARGE SCALE GENOMIC DNA]</scope>
</reference>
<comment type="caution">
    <text evidence="1">The sequence shown here is derived from an EMBL/GenBank/DDBJ whole genome shotgun (WGS) entry which is preliminary data.</text>
</comment>
<evidence type="ECO:0000313" key="2">
    <source>
        <dbReference type="Proteomes" id="UP001642483"/>
    </source>
</evidence>
<name>A0ABP0FPV3_CLALP</name>
<dbReference type="EMBL" id="CAWYQH010000068">
    <property type="protein sequence ID" value="CAK8680467.1"/>
    <property type="molecule type" value="Genomic_DNA"/>
</dbReference>
<sequence length="65" mass="7093">MVNPYLASNGFAIYSMTTIVSWPFPTFPLLWTGLTTEIAGGPGSKDLAPKSTHQMAERATASWKF</sequence>
<gene>
    <name evidence="1" type="ORF">CVLEPA_LOCUS10714</name>
</gene>
<keyword evidence="2" id="KW-1185">Reference proteome</keyword>
<accession>A0ABP0FPV3</accession>
<dbReference type="Proteomes" id="UP001642483">
    <property type="component" value="Unassembled WGS sequence"/>
</dbReference>
<organism evidence="1 2">
    <name type="scientific">Clavelina lepadiformis</name>
    <name type="common">Light-bulb sea squirt</name>
    <name type="synonym">Ascidia lepadiformis</name>
    <dbReference type="NCBI Taxonomy" id="159417"/>
    <lineage>
        <taxon>Eukaryota</taxon>
        <taxon>Metazoa</taxon>
        <taxon>Chordata</taxon>
        <taxon>Tunicata</taxon>
        <taxon>Ascidiacea</taxon>
        <taxon>Aplousobranchia</taxon>
        <taxon>Clavelinidae</taxon>
        <taxon>Clavelina</taxon>
    </lineage>
</organism>
<protein>
    <submittedName>
        <fullName evidence="1">Uncharacterized protein</fullName>
    </submittedName>
</protein>
<proteinExistence type="predicted"/>